<dbReference type="Proteomes" id="UP001209229">
    <property type="component" value="Unassembled WGS sequence"/>
</dbReference>
<proteinExistence type="predicted"/>
<dbReference type="CDD" id="cd00038">
    <property type="entry name" value="CAP_ED"/>
    <property type="match status" value="1"/>
</dbReference>
<evidence type="ECO:0000256" key="1">
    <source>
        <dbReference type="ARBA" id="ARBA00023015"/>
    </source>
</evidence>
<keyword evidence="7" id="KW-1185">Reference proteome</keyword>
<dbReference type="GO" id="GO:0003677">
    <property type="term" value="F:DNA binding"/>
    <property type="evidence" value="ECO:0007669"/>
    <property type="project" value="UniProtKB-KW"/>
</dbReference>
<name>A0AAE3M8V1_9BACT</name>
<evidence type="ECO:0000313" key="6">
    <source>
        <dbReference type="EMBL" id="MCW3788960.1"/>
    </source>
</evidence>
<dbReference type="SMART" id="SM00100">
    <property type="entry name" value="cNMP"/>
    <property type="match status" value="1"/>
</dbReference>
<dbReference type="InterPro" id="IPR000595">
    <property type="entry name" value="cNMP-bd_dom"/>
</dbReference>
<dbReference type="Gene3D" id="2.60.120.10">
    <property type="entry name" value="Jelly Rolls"/>
    <property type="match status" value="1"/>
</dbReference>
<dbReference type="GO" id="GO:0003700">
    <property type="term" value="F:DNA-binding transcription factor activity"/>
    <property type="evidence" value="ECO:0007669"/>
    <property type="project" value="TreeGrafter"/>
</dbReference>
<gene>
    <name evidence="6" type="ORF">OM075_21010</name>
</gene>
<dbReference type="PROSITE" id="PS50042">
    <property type="entry name" value="CNMP_BINDING_3"/>
    <property type="match status" value="1"/>
</dbReference>
<feature type="domain" description="Cyclic nucleotide-binding" evidence="4">
    <location>
        <begin position="26"/>
        <end position="129"/>
    </location>
</feature>
<evidence type="ECO:0000256" key="2">
    <source>
        <dbReference type="ARBA" id="ARBA00023125"/>
    </source>
</evidence>
<dbReference type="AlphaFoldDB" id="A0AAE3M8V1"/>
<keyword evidence="3" id="KW-0804">Transcription</keyword>
<keyword evidence="2" id="KW-0238">DNA-binding</keyword>
<dbReference type="InterPro" id="IPR036390">
    <property type="entry name" value="WH_DNA-bd_sf"/>
</dbReference>
<sequence length="248" mass="28715">MNGILETYKIKHHKEIDGQSINDIELLSCLNNDELALVEQKCPRSRFKRGAVLYYEGMRHSGIYCILKGVINLFKIGPLGKEQILRFGHKGDVIAYRSLFSNEKACSSAKVIEDAIVCYIPHDILMQLFESNWEFRLCIMKMMCKELRESNSSVAETALKSVRERTADMLLHLHDEFGESDDHYLNIRITRVQLASRLGIATESVIRELTSFKKENLISCNGRQIKILNPDRLKYISDFQLYQHYRHA</sequence>
<dbReference type="RefSeq" id="WP_301192517.1">
    <property type="nucleotide sequence ID" value="NZ_JAPDPJ010000074.1"/>
</dbReference>
<dbReference type="SUPFAM" id="SSF51206">
    <property type="entry name" value="cAMP-binding domain-like"/>
    <property type="match status" value="1"/>
</dbReference>
<dbReference type="SUPFAM" id="SSF46785">
    <property type="entry name" value="Winged helix' DNA-binding domain"/>
    <property type="match status" value="1"/>
</dbReference>
<dbReference type="PANTHER" id="PTHR24567:SF74">
    <property type="entry name" value="HTH-TYPE TRANSCRIPTIONAL REGULATOR ARCR"/>
    <property type="match status" value="1"/>
</dbReference>
<dbReference type="PANTHER" id="PTHR24567">
    <property type="entry name" value="CRP FAMILY TRANSCRIPTIONAL REGULATORY PROTEIN"/>
    <property type="match status" value="1"/>
</dbReference>
<dbReference type="Pfam" id="PF13545">
    <property type="entry name" value="HTH_Crp_2"/>
    <property type="match status" value="1"/>
</dbReference>
<evidence type="ECO:0000256" key="3">
    <source>
        <dbReference type="ARBA" id="ARBA00023163"/>
    </source>
</evidence>
<dbReference type="SMART" id="SM00419">
    <property type="entry name" value="HTH_CRP"/>
    <property type="match status" value="1"/>
</dbReference>
<dbReference type="EMBL" id="JAPDPJ010000074">
    <property type="protein sequence ID" value="MCW3788960.1"/>
    <property type="molecule type" value="Genomic_DNA"/>
</dbReference>
<dbReference type="InterPro" id="IPR018490">
    <property type="entry name" value="cNMP-bd_dom_sf"/>
</dbReference>
<dbReference type="InterPro" id="IPR050397">
    <property type="entry name" value="Env_Response_Regulators"/>
</dbReference>
<dbReference type="GO" id="GO:0005829">
    <property type="term" value="C:cytosol"/>
    <property type="evidence" value="ECO:0007669"/>
    <property type="project" value="TreeGrafter"/>
</dbReference>
<dbReference type="Gene3D" id="1.10.10.10">
    <property type="entry name" value="Winged helix-like DNA-binding domain superfamily/Winged helix DNA-binding domain"/>
    <property type="match status" value="1"/>
</dbReference>
<keyword evidence="1" id="KW-0805">Transcription regulation</keyword>
<accession>A0AAE3M8V1</accession>
<reference evidence="6" key="1">
    <citation type="submission" date="2022-10" db="EMBL/GenBank/DDBJ databases">
        <authorList>
            <person name="Yu W.X."/>
        </authorList>
    </citation>
    <scope>NUCLEOTIDE SEQUENCE</scope>
    <source>
        <strain evidence="6">AAT</strain>
    </source>
</reference>
<organism evidence="6 7">
    <name type="scientific">Plebeiibacterium sediminum</name>
    <dbReference type="NCBI Taxonomy" id="2992112"/>
    <lineage>
        <taxon>Bacteria</taxon>
        <taxon>Pseudomonadati</taxon>
        <taxon>Bacteroidota</taxon>
        <taxon>Bacteroidia</taxon>
        <taxon>Marinilabiliales</taxon>
        <taxon>Marinilabiliaceae</taxon>
        <taxon>Plebeiibacterium</taxon>
    </lineage>
</organism>
<evidence type="ECO:0000259" key="4">
    <source>
        <dbReference type="PROSITE" id="PS50042"/>
    </source>
</evidence>
<dbReference type="PROSITE" id="PS51063">
    <property type="entry name" value="HTH_CRP_2"/>
    <property type="match status" value="1"/>
</dbReference>
<evidence type="ECO:0000259" key="5">
    <source>
        <dbReference type="PROSITE" id="PS51063"/>
    </source>
</evidence>
<protein>
    <submittedName>
        <fullName evidence="6">Crp/Fnr family transcriptional regulator</fullName>
    </submittedName>
</protein>
<dbReference type="Pfam" id="PF00027">
    <property type="entry name" value="cNMP_binding"/>
    <property type="match status" value="1"/>
</dbReference>
<dbReference type="InterPro" id="IPR012318">
    <property type="entry name" value="HTH_CRP"/>
</dbReference>
<evidence type="ECO:0000313" key="7">
    <source>
        <dbReference type="Proteomes" id="UP001209229"/>
    </source>
</evidence>
<comment type="caution">
    <text evidence="6">The sequence shown here is derived from an EMBL/GenBank/DDBJ whole genome shotgun (WGS) entry which is preliminary data.</text>
</comment>
<feature type="domain" description="HTH crp-type" evidence="5">
    <location>
        <begin position="160"/>
        <end position="231"/>
    </location>
</feature>
<dbReference type="InterPro" id="IPR036388">
    <property type="entry name" value="WH-like_DNA-bd_sf"/>
</dbReference>
<dbReference type="InterPro" id="IPR014710">
    <property type="entry name" value="RmlC-like_jellyroll"/>
</dbReference>